<keyword evidence="2" id="KW-1185">Reference proteome</keyword>
<gene>
    <name evidence="1" type="ORF">J4Q44_G00394740</name>
</gene>
<reference evidence="1 2" key="1">
    <citation type="submission" date="2021-04" db="EMBL/GenBank/DDBJ databases">
        <authorList>
            <person name="De Guttry C."/>
            <person name="Zahm M."/>
            <person name="Klopp C."/>
            <person name="Cabau C."/>
            <person name="Louis A."/>
            <person name="Berthelot C."/>
            <person name="Parey E."/>
            <person name="Roest Crollius H."/>
            <person name="Montfort J."/>
            <person name="Robinson-Rechavi M."/>
            <person name="Bucao C."/>
            <person name="Bouchez O."/>
            <person name="Gislard M."/>
            <person name="Lluch J."/>
            <person name="Milhes M."/>
            <person name="Lampietro C."/>
            <person name="Lopez Roques C."/>
            <person name="Donnadieu C."/>
            <person name="Braasch I."/>
            <person name="Desvignes T."/>
            <person name="Postlethwait J."/>
            <person name="Bobe J."/>
            <person name="Wedekind C."/>
            <person name="Guiguen Y."/>
        </authorList>
    </citation>
    <scope>NUCLEOTIDE SEQUENCE [LARGE SCALE GENOMIC DNA]</scope>
    <source>
        <strain evidence="1">Cs_M1</strain>
        <tissue evidence="1">Blood</tissue>
    </source>
</reference>
<protein>
    <submittedName>
        <fullName evidence="1">Uncharacterized protein</fullName>
    </submittedName>
</protein>
<evidence type="ECO:0000313" key="2">
    <source>
        <dbReference type="Proteomes" id="UP001356427"/>
    </source>
</evidence>
<evidence type="ECO:0000313" key="1">
    <source>
        <dbReference type="EMBL" id="KAK6267444.1"/>
    </source>
</evidence>
<dbReference type="Proteomes" id="UP001356427">
    <property type="component" value="Unassembled WGS sequence"/>
</dbReference>
<comment type="caution">
    <text evidence="1">The sequence shown here is derived from an EMBL/GenBank/DDBJ whole genome shotgun (WGS) entry which is preliminary data.</text>
</comment>
<organism evidence="1 2">
    <name type="scientific">Coregonus suidteri</name>
    <dbReference type="NCBI Taxonomy" id="861788"/>
    <lineage>
        <taxon>Eukaryota</taxon>
        <taxon>Metazoa</taxon>
        <taxon>Chordata</taxon>
        <taxon>Craniata</taxon>
        <taxon>Vertebrata</taxon>
        <taxon>Euteleostomi</taxon>
        <taxon>Actinopterygii</taxon>
        <taxon>Neopterygii</taxon>
        <taxon>Teleostei</taxon>
        <taxon>Protacanthopterygii</taxon>
        <taxon>Salmoniformes</taxon>
        <taxon>Salmonidae</taxon>
        <taxon>Coregoninae</taxon>
        <taxon>Coregonus</taxon>
    </lineage>
</organism>
<dbReference type="AlphaFoldDB" id="A0AAN8KJ94"/>
<proteinExistence type="predicted"/>
<sequence length="70" mass="8059">IQKYLFHSDKIIYKNPILFYRHTTEYLHHYSTGSFSPMRTKYCTHPNNSKITGLLQPELGEQGASSKALG</sequence>
<feature type="non-terminal residue" evidence="1">
    <location>
        <position position="1"/>
    </location>
</feature>
<dbReference type="EMBL" id="JAGTTL010004058">
    <property type="protein sequence ID" value="KAK6267444.1"/>
    <property type="molecule type" value="Genomic_DNA"/>
</dbReference>
<name>A0AAN8KJ94_9TELE</name>
<accession>A0AAN8KJ94</accession>